<dbReference type="PRINTS" id="PR01959">
    <property type="entry name" value="SBIMPHPHTASE"/>
</dbReference>
<evidence type="ECO:0000256" key="7">
    <source>
        <dbReference type="RuleBase" id="RU364068"/>
    </source>
</evidence>
<evidence type="ECO:0000256" key="6">
    <source>
        <dbReference type="ARBA" id="ARBA00022842"/>
    </source>
</evidence>
<comment type="caution">
    <text evidence="8">The sequence shown here is derived from an EMBL/GenBank/DDBJ whole genome shotgun (WGS) entry which is preliminary data.</text>
</comment>
<dbReference type="PANTHER" id="PTHR20854">
    <property type="entry name" value="INOSITOL MONOPHOSPHATASE"/>
    <property type="match status" value="1"/>
</dbReference>
<dbReference type="PRINTS" id="PR00377">
    <property type="entry name" value="IMPHPHTASES"/>
</dbReference>
<dbReference type="InterPro" id="IPR020550">
    <property type="entry name" value="Inositol_monophosphatase_CS"/>
</dbReference>
<comment type="cofactor">
    <cofactor evidence="2 7">
        <name>Mg(2+)</name>
        <dbReference type="ChEBI" id="CHEBI:18420"/>
    </cofactor>
</comment>
<accession>A0ABT3RS38</accession>
<evidence type="ECO:0000256" key="3">
    <source>
        <dbReference type="ARBA" id="ARBA00009759"/>
    </source>
</evidence>
<dbReference type="PANTHER" id="PTHR20854:SF4">
    <property type="entry name" value="INOSITOL-1-MONOPHOSPHATASE-RELATED"/>
    <property type="match status" value="1"/>
</dbReference>
<evidence type="ECO:0000313" key="8">
    <source>
        <dbReference type="EMBL" id="MCX2744596.1"/>
    </source>
</evidence>
<gene>
    <name evidence="8" type="ORF">OO013_12005</name>
</gene>
<name>A0ABT3RS38_9BACT</name>
<dbReference type="InterPro" id="IPR033942">
    <property type="entry name" value="IMPase"/>
</dbReference>
<comment type="catalytic activity">
    <reaction evidence="1 7">
        <text>a myo-inositol phosphate + H2O = myo-inositol + phosphate</text>
        <dbReference type="Rhea" id="RHEA:24056"/>
        <dbReference type="ChEBI" id="CHEBI:15377"/>
        <dbReference type="ChEBI" id="CHEBI:17268"/>
        <dbReference type="ChEBI" id="CHEBI:43474"/>
        <dbReference type="ChEBI" id="CHEBI:84139"/>
        <dbReference type="EC" id="3.1.3.25"/>
    </reaction>
</comment>
<dbReference type="SUPFAM" id="SSF56655">
    <property type="entry name" value="Carbohydrate phosphatase"/>
    <property type="match status" value="1"/>
</dbReference>
<dbReference type="InterPro" id="IPR020583">
    <property type="entry name" value="Inositol_monoP_metal-BS"/>
</dbReference>
<sequence length="264" mass="29763">MQVDSNLIEQCKIIISDVGQFILEESKNFKIEDIEKKGFNDLVSYVDKEAEKQLVEKLMELIPDAGFIAEEGTIDKEGHRFRWIIDPLDGTTNFTHGLPVYCVSVALMEDEEILAGFIYEPSMDEFFHAIKDQGAFLNDEPISVSRVPDLDNSLIATGFPYYDFGKMDDYIEILKSFMRNSHGVRRMGSAAIDLAYVACGRFEGFFEYNLQPWDVAAGALIVCEAGGTVSDFSGGSDYVFGREIVAANTVHPEILETIRKYWQE</sequence>
<evidence type="ECO:0000256" key="2">
    <source>
        <dbReference type="ARBA" id="ARBA00001946"/>
    </source>
</evidence>
<dbReference type="RefSeq" id="WP_266057050.1">
    <property type="nucleotide sequence ID" value="NZ_JAPFQN010000006.1"/>
</dbReference>
<keyword evidence="5 7" id="KW-0378">Hydrolase</keyword>
<dbReference type="Gene3D" id="3.30.540.10">
    <property type="entry name" value="Fructose-1,6-Bisphosphatase, subunit A, domain 1"/>
    <property type="match status" value="1"/>
</dbReference>
<evidence type="ECO:0000256" key="1">
    <source>
        <dbReference type="ARBA" id="ARBA00001033"/>
    </source>
</evidence>
<keyword evidence="9" id="KW-1185">Reference proteome</keyword>
<dbReference type="Pfam" id="PF00459">
    <property type="entry name" value="Inositol_P"/>
    <property type="match status" value="1"/>
</dbReference>
<reference evidence="8 9" key="1">
    <citation type="submission" date="2022-11" db="EMBL/GenBank/DDBJ databases">
        <title>The characterization of three novel Bacteroidetes species and genomic analysis of their roles in tidal elemental geochemical cycles.</title>
        <authorList>
            <person name="Ma K."/>
        </authorList>
    </citation>
    <scope>NUCLEOTIDE SEQUENCE [LARGE SCALE GENOMIC DNA]</scope>
    <source>
        <strain evidence="8 9">M17</strain>
    </source>
</reference>
<dbReference type="Gene3D" id="3.40.190.80">
    <property type="match status" value="1"/>
</dbReference>
<keyword evidence="4 7" id="KW-0479">Metal-binding</keyword>
<dbReference type="PROSITE" id="PS00629">
    <property type="entry name" value="IMP_1"/>
    <property type="match status" value="1"/>
</dbReference>
<keyword evidence="6 7" id="KW-0460">Magnesium</keyword>
<evidence type="ECO:0000313" key="9">
    <source>
        <dbReference type="Proteomes" id="UP001209885"/>
    </source>
</evidence>
<dbReference type="InterPro" id="IPR022337">
    <property type="entry name" value="Inositol_monophosphatase_SuhB"/>
</dbReference>
<organism evidence="8 9">
    <name type="scientific">Mangrovivirga halotolerans</name>
    <dbReference type="NCBI Taxonomy" id="2993936"/>
    <lineage>
        <taxon>Bacteria</taxon>
        <taxon>Pseudomonadati</taxon>
        <taxon>Bacteroidota</taxon>
        <taxon>Cytophagia</taxon>
        <taxon>Cytophagales</taxon>
        <taxon>Mangrovivirgaceae</taxon>
        <taxon>Mangrovivirga</taxon>
    </lineage>
</organism>
<comment type="similarity">
    <text evidence="3 7">Belongs to the inositol monophosphatase superfamily.</text>
</comment>
<dbReference type="InterPro" id="IPR000760">
    <property type="entry name" value="Inositol_monophosphatase-like"/>
</dbReference>
<evidence type="ECO:0000256" key="5">
    <source>
        <dbReference type="ARBA" id="ARBA00022801"/>
    </source>
</evidence>
<proteinExistence type="inferred from homology"/>
<dbReference type="Proteomes" id="UP001209885">
    <property type="component" value="Unassembled WGS sequence"/>
</dbReference>
<evidence type="ECO:0000256" key="4">
    <source>
        <dbReference type="ARBA" id="ARBA00022723"/>
    </source>
</evidence>
<dbReference type="EMBL" id="JAPFQN010000006">
    <property type="protein sequence ID" value="MCX2744596.1"/>
    <property type="molecule type" value="Genomic_DNA"/>
</dbReference>
<dbReference type="EC" id="3.1.3.25" evidence="7"/>
<dbReference type="CDD" id="cd01639">
    <property type="entry name" value="IMPase"/>
    <property type="match status" value="1"/>
</dbReference>
<protein>
    <recommendedName>
        <fullName evidence="7">Inositol-1-monophosphatase</fullName>
        <ecNumber evidence="7">3.1.3.25</ecNumber>
    </recommendedName>
</protein>
<dbReference type="PROSITE" id="PS00630">
    <property type="entry name" value="IMP_2"/>
    <property type="match status" value="1"/>
</dbReference>